<protein>
    <submittedName>
        <fullName evidence="1">Uncharacterized protein</fullName>
    </submittedName>
</protein>
<evidence type="ECO:0000313" key="1">
    <source>
        <dbReference type="EMBL" id="JAE00802.1"/>
    </source>
</evidence>
<reference evidence="1" key="1">
    <citation type="submission" date="2014-09" db="EMBL/GenBank/DDBJ databases">
        <authorList>
            <person name="Magalhaes I.L.F."/>
            <person name="Oliveira U."/>
            <person name="Santos F.R."/>
            <person name="Vidigal T.H.D.A."/>
            <person name="Brescovit A.D."/>
            <person name="Santos A.J."/>
        </authorList>
    </citation>
    <scope>NUCLEOTIDE SEQUENCE</scope>
    <source>
        <tissue evidence="1">Shoot tissue taken approximately 20 cm above the soil surface</tissue>
    </source>
</reference>
<reference evidence="1" key="2">
    <citation type="journal article" date="2015" name="Data Brief">
        <title>Shoot transcriptome of the giant reed, Arundo donax.</title>
        <authorList>
            <person name="Barrero R.A."/>
            <person name="Guerrero F.D."/>
            <person name="Moolhuijzen P."/>
            <person name="Goolsby J.A."/>
            <person name="Tidwell J."/>
            <person name="Bellgard S.E."/>
            <person name="Bellgard M.I."/>
        </authorList>
    </citation>
    <scope>NUCLEOTIDE SEQUENCE</scope>
    <source>
        <tissue evidence="1">Shoot tissue taken approximately 20 cm above the soil surface</tissue>
    </source>
</reference>
<sequence>MLLISVTVESTLIFTFTVVMLFEDYLLIRHHLLRSSFSGRA</sequence>
<organism evidence="1">
    <name type="scientific">Arundo donax</name>
    <name type="common">Giant reed</name>
    <name type="synonym">Donax arundinaceus</name>
    <dbReference type="NCBI Taxonomy" id="35708"/>
    <lineage>
        <taxon>Eukaryota</taxon>
        <taxon>Viridiplantae</taxon>
        <taxon>Streptophyta</taxon>
        <taxon>Embryophyta</taxon>
        <taxon>Tracheophyta</taxon>
        <taxon>Spermatophyta</taxon>
        <taxon>Magnoliopsida</taxon>
        <taxon>Liliopsida</taxon>
        <taxon>Poales</taxon>
        <taxon>Poaceae</taxon>
        <taxon>PACMAD clade</taxon>
        <taxon>Arundinoideae</taxon>
        <taxon>Arundineae</taxon>
        <taxon>Arundo</taxon>
    </lineage>
</organism>
<dbReference type="EMBL" id="GBRH01197094">
    <property type="protein sequence ID" value="JAE00802.1"/>
    <property type="molecule type" value="Transcribed_RNA"/>
</dbReference>
<accession>A0A0A9EL21</accession>
<name>A0A0A9EL21_ARUDO</name>
<proteinExistence type="predicted"/>
<dbReference type="AlphaFoldDB" id="A0A0A9EL21"/>